<dbReference type="EMBL" id="CP120733">
    <property type="protein sequence ID" value="WFD11617.1"/>
    <property type="molecule type" value="Genomic_DNA"/>
</dbReference>
<dbReference type="PANTHER" id="PTHR30075:SF2">
    <property type="entry name" value="GLYCINE--TRNA LIGASE, CHLOROPLASTIC_MITOCHONDRIAL 2"/>
    <property type="match status" value="1"/>
</dbReference>
<evidence type="ECO:0000256" key="2">
    <source>
        <dbReference type="ARBA" id="ARBA00008226"/>
    </source>
</evidence>
<evidence type="ECO:0000256" key="10">
    <source>
        <dbReference type="HAMAP-Rule" id="MF_00255"/>
    </source>
</evidence>
<keyword evidence="8 10" id="KW-0030">Aminoacyl-tRNA synthetase</keyword>
<proteinExistence type="inferred from homology"/>
<dbReference type="InterPro" id="IPR015944">
    <property type="entry name" value="Gly-tRNA-synth_bsu"/>
</dbReference>
<reference evidence="12 13" key="1">
    <citation type="submission" date="2023-03" db="EMBL/GenBank/DDBJ databases">
        <title>Complete genome sequence of Tepidibacter sp. SWIR-1, isolated from a deep-sea hydrothermal vent.</title>
        <authorList>
            <person name="Li X."/>
        </authorList>
    </citation>
    <scope>NUCLEOTIDE SEQUENCE [LARGE SCALE GENOMIC DNA]</scope>
    <source>
        <strain evidence="12 13">SWIR-1</strain>
    </source>
</reference>
<feature type="domain" description="DALR anticodon binding" evidence="11">
    <location>
        <begin position="581"/>
        <end position="677"/>
    </location>
</feature>
<dbReference type="GO" id="GO:0004820">
    <property type="term" value="F:glycine-tRNA ligase activity"/>
    <property type="evidence" value="ECO:0007669"/>
    <property type="project" value="UniProtKB-EC"/>
</dbReference>
<dbReference type="SUPFAM" id="SSF109604">
    <property type="entry name" value="HD-domain/PDEase-like"/>
    <property type="match status" value="1"/>
</dbReference>
<dbReference type="RefSeq" id="WP_277733718.1">
    <property type="nucleotide sequence ID" value="NZ_CP120733.1"/>
</dbReference>
<evidence type="ECO:0000256" key="9">
    <source>
        <dbReference type="ARBA" id="ARBA00047937"/>
    </source>
</evidence>
<dbReference type="PROSITE" id="PS50861">
    <property type="entry name" value="AA_TRNA_LIGASE_II_GLYAB"/>
    <property type="match status" value="1"/>
</dbReference>
<name>A0ABY8EF87_9FIRM</name>
<comment type="similarity">
    <text evidence="2 10">Belongs to the class-II aminoacyl-tRNA synthetase family.</text>
</comment>
<accession>A0ABY8EF87</accession>
<evidence type="ECO:0000259" key="11">
    <source>
        <dbReference type="Pfam" id="PF05746"/>
    </source>
</evidence>
<comment type="subunit">
    <text evidence="10">Tetramer of two alpha and two beta subunits.</text>
</comment>
<dbReference type="PRINTS" id="PR01045">
    <property type="entry name" value="TRNASYNTHGB"/>
</dbReference>
<evidence type="ECO:0000256" key="7">
    <source>
        <dbReference type="ARBA" id="ARBA00022917"/>
    </source>
</evidence>
<dbReference type="InterPro" id="IPR008909">
    <property type="entry name" value="DALR_anticod-bd"/>
</dbReference>
<evidence type="ECO:0000256" key="3">
    <source>
        <dbReference type="ARBA" id="ARBA00022490"/>
    </source>
</evidence>
<evidence type="ECO:0000256" key="6">
    <source>
        <dbReference type="ARBA" id="ARBA00022840"/>
    </source>
</evidence>
<evidence type="ECO:0000256" key="5">
    <source>
        <dbReference type="ARBA" id="ARBA00022741"/>
    </source>
</evidence>
<dbReference type="Pfam" id="PF02092">
    <property type="entry name" value="tRNA_synt_2f"/>
    <property type="match status" value="1"/>
</dbReference>
<dbReference type="EC" id="6.1.1.14" evidence="10"/>
<keyword evidence="5 10" id="KW-0547">Nucleotide-binding</keyword>
<keyword evidence="6 10" id="KW-0067">ATP-binding</keyword>
<dbReference type="Proteomes" id="UP001222800">
    <property type="component" value="Chromosome"/>
</dbReference>
<keyword evidence="7 10" id="KW-0648">Protein biosynthesis</keyword>
<dbReference type="HAMAP" id="MF_00255">
    <property type="entry name" value="Gly_tRNA_synth_beta"/>
    <property type="match status" value="1"/>
</dbReference>
<gene>
    <name evidence="10 12" type="primary">glyS</name>
    <name evidence="12" type="ORF">P4S50_05955</name>
</gene>
<comment type="catalytic activity">
    <reaction evidence="9 10">
        <text>tRNA(Gly) + glycine + ATP = glycyl-tRNA(Gly) + AMP + diphosphate</text>
        <dbReference type="Rhea" id="RHEA:16013"/>
        <dbReference type="Rhea" id="RHEA-COMP:9664"/>
        <dbReference type="Rhea" id="RHEA-COMP:9683"/>
        <dbReference type="ChEBI" id="CHEBI:30616"/>
        <dbReference type="ChEBI" id="CHEBI:33019"/>
        <dbReference type="ChEBI" id="CHEBI:57305"/>
        <dbReference type="ChEBI" id="CHEBI:78442"/>
        <dbReference type="ChEBI" id="CHEBI:78522"/>
        <dbReference type="ChEBI" id="CHEBI:456215"/>
        <dbReference type="EC" id="6.1.1.14"/>
    </reaction>
</comment>
<evidence type="ECO:0000256" key="4">
    <source>
        <dbReference type="ARBA" id="ARBA00022598"/>
    </source>
</evidence>
<dbReference type="Pfam" id="PF05746">
    <property type="entry name" value="DALR_1"/>
    <property type="match status" value="1"/>
</dbReference>
<protein>
    <recommendedName>
        <fullName evidence="10">Glycine--tRNA ligase beta subunit</fullName>
        <ecNumber evidence="10">6.1.1.14</ecNumber>
    </recommendedName>
    <alternativeName>
        <fullName evidence="10">Glycyl-tRNA synthetase beta subunit</fullName>
        <shortName evidence="10">GlyRS</shortName>
    </alternativeName>
</protein>
<dbReference type="PANTHER" id="PTHR30075">
    <property type="entry name" value="GLYCYL-TRNA SYNTHETASE"/>
    <property type="match status" value="1"/>
</dbReference>
<keyword evidence="13" id="KW-1185">Reference proteome</keyword>
<comment type="subcellular location">
    <subcellularLocation>
        <location evidence="1 10">Cytoplasm</location>
    </subcellularLocation>
</comment>
<evidence type="ECO:0000313" key="12">
    <source>
        <dbReference type="EMBL" id="WFD11617.1"/>
    </source>
</evidence>
<dbReference type="InterPro" id="IPR006194">
    <property type="entry name" value="Gly-tRNA-synth_heterodimer"/>
</dbReference>
<sequence length="689" mass="79821">MNKYLLFEIGCEEIPARFMDSSLKQLKENSKKFLNENRIKFEDIKTYGTPRRLTLIIEGLGEKQDDLEEEIKGPAKRIAFDDNNEPTKPLQGFMRSKGLNVEDLYFKVAGKEEYVFAKLKEEGKNTEDVLKDILPNLIKSINYPKTMKWGGKQLRFTRPIRWIVSIYNGEVLDFEIEGIKSSNVTRGHRFLGKDSIIVNSIDEYLNELKSNYVILDQEERKEIIRKQCIEVASSINGQVLMDEELLNEVTYLLEYPTAFYGEFEEDYLKLPKEVIITPMKEHQRYFPVLKENGELLPNFITVRNGTDYKIENVKKGNEKVLEARLADAQFFYKEDIKIELDKYIEKLKNVVFQDQLGTIYDKTLRIEGLSEKLVSEFGYEQERDNTIRAAKICKADLVTNMVFEFTELQGVMGREYAKVSGENDVVANAIFEHYLPRFSGDILPSTNAGTVIAIADKMDSIAGFFAIGIQPTGSQDPYALRRQALGIINILMDKNINVSLRNIIDYSLSNYNNLNFDKEKVSMEILDFFNQRIKNIFSEMGIRYDVIDAVISSDIDDVSDMYNRAKELNMWINKDEIVEILTAFNRVSTLAQKAEINEIKEEYLQAHEEKVLYDEFKKVKDIVKSSIDKKEYSKALDEFTVLKNPIDNLFDTVMIMDKDENIKNNRLALLKQVYDTMLLICDLSKIVYK</sequence>
<organism evidence="12 13">
    <name type="scientific">Tepidibacter hydrothermalis</name>
    <dbReference type="NCBI Taxonomy" id="3036126"/>
    <lineage>
        <taxon>Bacteria</taxon>
        <taxon>Bacillati</taxon>
        <taxon>Bacillota</taxon>
        <taxon>Clostridia</taxon>
        <taxon>Peptostreptococcales</taxon>
        <taxon>Peptostreptococcaceae</taxon>
        <taxon>Tepidibacter</taxon>
    </lineage>
</organism>
<evidence type="ECO:0000256" key="8">
    <source>
        <dbReference type="ARBA" id="ARBA00023146"/>
    </source>
</evidence>
<keyword evidence="4 10" id="KW-0436">Ligase</keyword>
<dbReference type="NCBIfam" id="TIGR00211">
    <property type="entry name" value="glyS"/>
    <property type="match status" value="1"/>
</dbReference>
<evidence type="ECO:0000256" key="1">
    <source>
        <dbReference type="ARBA" id="ARBA00004496"/>
    </source>
</evidence>
<keyword evidence="3 10" id="KW-0963">Cytoplasm</keyword>
<evidence type="ECO:0000313" key="13">
    <source>
        <dbReference type="Proteomes" id="UP001222800"/>
    </source>
</evidence>